<reference evidence="2" key="1">
    <citation type="submission" date="2020-01" db="EMBL/GenBank/DDBJ databases">
        <authorList>
            <consortium name="DOE Joint Genome Institute"/>
            <person name="Haridas S."/>
            <person name="Albert R."/>
            <person name="Binder M."/>
            <person name="Bloem J."/>
            <person name="Labutti K."/>
            <person name="Salamov A."/>
            <person name="Andreopoulos B."/>
            <person name="Baker S.E."/>
            <person name="Barry K."/>
            <person name="Bills G."/>
            <person name="Bluhm B.H."/>
            <person name="Cannon C."/>
            <person name="Castanera R."/>
            <person name="Culley D.E."/>
            <person name="Daum C."/>
            <person name="Ezra D."/>
            <person name="Gonzalez J.B."/>
            <person name="Henrissat B."/>
            <person name="Kuo A."/>
            <person name="Liang C."/>
            <person name="Lipzen A."/>
            <person name="Lutzoni F."/>
            <person name="Magnuson J."/>
            <person name="Mondo S."/>
            <person name="Nolan M."/>
            <person name="Ohm R."/>
            <person name="Pangilinan J."/>
            <person name="Park H.-J."/>
            <person name="Ramirez L."/>
            <person name="Alfaro M."/>
            <person name="Sun H."/>
            <person name="Tritt A."/>
            <person name="Yoshinaga Y."/>
            <person name="Zwiers L.-H."/>
            <person name="Turgeon B.G."/>
            <person name="Goodwin S.B."/>
            <person name="Spatafora J.W."/>
            <person name="Crous P.W."/>
            <person name="Grigoriev I.V."/>
        </authorList>
    </citation>
    <scope>NUCLEOTIDE SEQUENCE</scope>
    <source>
        <strain evidence="2">IPT5</strain>
    </source>
</reference>
<proteinExistence type="predicted"/>
<feature type="compositionally biased region" description="Low complexity" evidence="1">
    <location>
        <begin position="61"/>
        <end position="73"/>
    </location>
</feature>
<sequence length="242" mass="26248">MPVPKNRWSPRWAACPWPSSSTSRRTSTPSANATLNRGLSSAGWTLRNRTTLLGRRRMRLRSTPTPGTCTTATRPRRLSPSLESQVGTAVVVGLVTSLTYRSIRHPRRPLPCIGVCSYRTQHPLHSRALQCVGPGNNNSHTLCFSPQLNLCSSHTLKSRNTCMPSLAHPTSSSSNATRSSRRGNSRSGNSVTRGGRSAGPTWRSLLATSGSQTTSLWTHVSWPEHPSSPPYPISALQTAPSC</sequence>
<protein>
    <submittedName>
        <fullName evidence="2">Uncharacterized protein</fullName>
    </submittedName>
</protein>
<gene>
    <name evidence="2" type="ORF">T440DRAFT_66007</name>
</gene>
<evidence type="ECO:0000313" key="2">
    <source>
        <dbReference type="EMBL" id="KAF2851521.1"/>
    </source>
</evidence>
<organism evidence="2 3">
    <name type="scientific">Plenodomus tracheiphilus IPT5</name>
    <dbReference type="NCBI Taxonomy" id="1408161"/>
    <lineage>
        <taxon>Eukaryota</taxon>
        <taxon>Fungi</taxon>
        <taxon>Dikarya</taxon>
        <taxon>Ascomycota</taxon>
        <taxon>Pezizomycotina</taxon>
        <taxon>Dothideomycetes</taxon>
        <taxon>Pleosporomycetidae</taxon>
        <taxon>Pleosporales</taxon>
        <taxon>Pleosporineae</taxon>
        <taxon>Leptosphaeriaceae</taxon>
        <taxon>Plenodomus</taxon>
    </lineage>
</organism>
<evidence type="ECO:0000313" key="3">
    <source>
        <dbReference type="Proteomes" id="UP000799423"/>
    </source>
</evidence>
<dbReference type="Proteomes" id="UP000799423">
    <property type="component" value="Unassembled WGS sequence"/>
</dbReference>
<feature type="region of interest" description="Disordered" evidence="1">
    <location>
        <begin position="1"/>
        <end position="36"/>
    </location>
</feature>
<feature type="region of interest" description="Disordered" evidence="1">
    <location>
        <begin position="162"/>
        <end position="203"/>
    </location>
</feature>
<feature type="region of interest" description="Disordered" evidence="1">
    <location>
        <begin position="61"/>
        <end position="81"/>
    </location>
</feature>
<dbReference type="AlphaFoldDB" id="A0A6A7B7S8"/>
<dbReference type="EMBL" id="MU006302">
    <property type="protein sequence ID" value="KAF2851521.1"/>
    <property type="molecule type" value="Genomic_DNA"/>
</dbReference>
<keyword evidence="3" id="KW-1185">Reference proteome</keyword>
<feature type="compositionally biased region" description="Low complexity" evidence="1">
    <location>
        <begin position="18"/>
        <end position="30"/>
    </location>
</feature>
<feature type="compositionally biased region" description="Low complexity" evidence="1">
    <location>
        <begin position="185"/>
        <end position="195"/>
    </location>
</feature>
<name>A0A6A7B7S8_9PLEO</name>
<evidence type="ECO:0000256" key="1">
    <source>
        <dbReference type="SAM" id="MobiDB-lite"/>
    </source>
</evidence>
<accession>A0A6A7B7S8</accession>